<gene>
    <name evidence="15 19" type="primary">trmD</name>
    <name evidence="19" type="ORF">K7C98_03355</name>
</gene>
<keyword evidence="9 15" id="KW-0808">Transferase</keyword>
<feature type="compositionally biased region" description="Polar residues" evidence="17">
    <location>
        <begin position="377"/>
        <end position="389"/>
    </location>
</feature>
<comment type="subcellular location">
    <subcellularLocation>
        <location evidence="2 15 16">Cytoplasm</location>
    </subcellularLocation>
</comment>
<comment type="subunit">
    <text evidence="4 15 16">Homodimer.</text>
</comment>
<dbReference type="EMBL" id="JAIRAU010000001">
    <property type="protein sequence ID" value="MBZ5708281.1"/>
    <property type="molecule type" value="Genomic_DNA"/>
</dbReference>
<dbReference type="NCBIfam" id="NF000648">
    <property type="entry name" value="PRK00026.1"/>
    <property type="match status" value="1"/>
</dbReference>
<dbReference type="Proteomes" id="UP001139031">
    <property type="component" value="Unassembled WGS sequence"/>
</dbReference>
<dbReference type="PANTHER" id="PTHR46417">
    <property type="entry name" value="TRNA (GUANINE-N(1)-)-METHYLTRANSFERASE"/>
    <property type="match status" value="1"/>
</dbReference>
<evidence type="ECO:0000256" key="1">
    <source>
        <dbReference type="ARBA" id="ARBA00002634"/>
    </source>
</evidence>
<comment type="function">
    <text evidence="1 15 16">Specifically methylates guanosine-37 in various tRNAs.</text>
</comment>
<feature type="binding site" evidence="15">
    <location>
        <position position="115"/>
    </location>
    <ligand>
        <name>S-adenosyl-L-methionine</name>
        <dbReference type="ChEBI" id="CHEBI:59789"/>
    </ligand>
</feature>
<dbReference type="InterPro" id="IPR029026">
    <property type="entry name" value="tRNA_m1G_MTases_N"/>
</dbReference>
<evidence type="ECO:0000256" key="6">
    <source>
        <dbReference type="ARBA" id="ARBA00014679"/>
    </source>
</evidence>
<comment type="similarity">
    <text evidence="3 15 16">Belongs to the RNA methyltransferase TrmD family.</text>
</comment>
<feature type="binding site" evidence="15">
    <location>
        <begin position="135"/>
        <end position="140"/>
    </location>
    <ligand>
        <name>S-adenosyl-L-methionine</name>
        <dbReference type="ChEBI" id="CHEBI:59789"/>
    </ligand>
</feature>
<evidence type="ECO:0000313" key="20">
    <source>
        <dbReference type="Proteomes" id="UP001139031"/>
    </source>
</evidence>
<dbReference type="GO" id="GO:0052906">
    <property type="term" value="F:tRNA (guanine(37)-N1)-methyltransferase activity"/>
    <property type="evidence" value="ECO:0007669"/>
    <property type="project" value="UniProtKB-EC"/>
</dbReference>
<name>A0ABS7TJA3_9BACT</name>
<evidence type="ECO:0000256" key="15">
    <source>
        <dbReference type="HAMAP-Rule" id="MF_00605"/>
    </source>
</evidence>
<dbReference type="InterPro" id="IPR023148">
    <property type="entry name" value="tRNA_m1G_MeTrfase_C_sf"/>
</dbReference>
<feature type="region of interest" description="Disordered" evidence="17">
    <location>
        <begin position="372"/>
        <end position="394"/>
    </location>
</feature>
<feature type="domain" description="tRNA methyltransferase TRMD/TRM10-type" evidence="18">
    <location>
        <begin position="6"/>
        <end position="239"/>
    </location>
</feature>
<dbReference type="HAMAP" id="MF_00605">
    <property type="entry name" value="TrmD"/>
    <property type="match status" value="1"/>
</dbReference>
<evidence type="ECO:0000313" key="19">
    <source>
        <dbReference type="EMBL" id="MBZ5708281.1"/>
    </source>
</evidence>
<sequence>MSGQTFEVFTLFPDAVAGFLRGGLIGKALTRELVSVHCTDYREFATDRYRTVDDAPYGGGPGMVMKIEPVVAALEHVTRLRGPMHRILLTPAGPRFDQRVAERLAAVPRIGLLCGRYEGIDDRVREHFVDECLSLGDFVLNGGEVAALAIIEAVARLREGVLGNPDSAARDSFSLGDMSQEACAKEQGAWLEHPHFTRPPEFRGLGVPDVLLGGDHADVARWRREQAWRRTWALRPDLRPQRTLAADAPLYLVAQFGQVRKDMPDRAALLAALAPLAKDAGAELLVVAPGERPGDAAGVPRAATFRSLKDLARELRRRHGAPPRLVALGPVANLPLAAGVGPLLDLLAVSGPGDLSAPMVLVLPCEGTGDLARPDANASQDRSRPSSQPLKGLEAAFSPVIPAARRLASGLAETPSMNDSSGPQPVQEAALLVAVALAELKSCRSTHLSELRHEQQ</sequence>
<accession>A0ABS7TJA3</accession>
<evidence type="ECO:0000256" key="11">
    <source>
        <dbReference type="ARBA" id="ARBA00022694"/>
    </source>
</evidence>
<dbReference type="CDD" id="cd18080">
    <property type="entry name" value="TrmD-like"/>
    <property type="match status" value="1"/>
</dbReference>
<evidence type="ECO:0000256" key="17">
    <source>
        <dbReference type="SAM" id="MobiDB-lite"/>
    </source>
</evidence>
<comment type="caution">
    <text evidence="19">The sequence shown here is derived from an EMBL/GenBank/DDBJ whole genome shotgun (WGS) entry which is preliminary data.</text>
</comment>
<evidence type="ECO:0000256" key="8">
    <source>
        <dbReference type="ARBA" id="ARBA00022603"/>
    </source>
</evidence>
<keyword evidence="7 15" id="KW-0963">Cytoplasm</keyword>
<dbReference type="InterPro" id="IPR002649">
    <property type="entry name" value="tRNA_m1G_MeTrfase_TrmD"/>
</dbReference>
<organism evidence="19 20">
    <name type="scientific">Nannocystis pusilla</name>
    <dbReference type="NCBI Taxonomy" id="889268"/>
    <lineage>
        <taxon>Bacteria</taxon>
        <taxon>Pseudomonadati</taxon>
        <taxon>Myxococcota</taxon>
        <taxon>Polyangia</taxon>
        <taxon>Nannocystales</taxon>
        <taxon>Nannocystaceae</taxon>
        <taxon>Nannocystis</taxon>
    </lineage>
</organism>
<evidence type="ECO:0000256" key="9">
    <source>
        <dbReference type="ARBA" id="ARBA00022679"/>
    </source>
</evidence>
<evidence type="ECO:0000256" key="10">
    <source>
        <dbReference type="ARBA" id="ARBA00022691"/>
    </source>
</evidence>
<evidence type="ECO:0000256" key="14">
    <source>
        <dbReference type="ARBA" id="ARBA00047783"/>
    </source>
</evidence>
<evidence type="ECO:0000256" key="5">
    <source>
        <dbReference type="ARBA" id="ARBA00012807"/>
    </source>
</evidence>
<evidence type="ECO:0000256" key="7">
    <source>
        <dbReference type="ARBA" id="ARBA00022490"/>
    </source>
</evidence>
<evidence type="ECO:0000256" key="16">
    <source>
        <dbReference type="RuleBase" id="RU003464"/>
    </source>
</evidence>
<comment type="catalytic activity">
    <reaction evidence="14 15 16">
        <text>guanosine(37) in tRNA + S-adenosyl-L-methionine = N(1)-methylguanosine(37) in tRNA + S-adenosyl-L-homocysteine + H(+)</text>
        <dbReference type="Rhea" id="RHEA:36899"/>
        <dbReference type="Rhea" id="RHEA-COMP:10145"/>
        <dbReference type="Rhea" id="RHEA-COMP:10147"/>
        <dbReference type="ChEBI" id="CHEBI:15378"/>
        <dbReference type="ChEBI" id="CHEBI:57856"/>
        <dbReference type="ChEBI" id="CHEBI:59789"/>
        <dbReference type="ChEBI" id="CHEBI:73542"/>
        <dbReference type="ChEBI" id="CHEBI:74269"/>
        <dbReference type="EC" id="2.1.1.228"/>
    </reaction>
</comment>
<evidence type="ECO:0000256" key="12">
    <source>
        <dbReference type="ARBA" id="ARBA00029736"/>
    </source>
</evidence>
<evidence type="ECO:0000256" key="4">
    <source>
        <dbReference type="ARBA" id="ARBA00011738"/>
    </source>
</evidence>
<reference evidence="19" key="1">
    <citation type="submission" date="2021-08" db="EMBL/GenBank/DDBJ databases">
        <authorList>
            <person name="Stevens D.C."/>
        </authorList>
    </citation>
    <scope>NUCLEOTIDE SEQUENCE</scope>
    <source>
        <strain evidence="19">DSM 53165</strain>
    </source>
</reference>
<evidence type="ECO:0000256" key="2">
    <source>
        <dbReference type="ARBA" id="ARBA00004496"/>
    </source>
</evidence>
<dbReference type="InterPro" id="IPR016009">
    <property type="entry name" value="tRNA_MeTrfase_TRMD/TRM10"/>
</dbReference>
<keyword evidence="11 15" id="KW-0819">tRNA processing</keyword>
<dbReference type="PANTHER" id="PTHR46417:SF1">
    <property type="entry name" value="TRNA (GUANINE-N(1)-)-METHYLTRANSFERASE"/>
    <property type="match status" value="1"/>
</dbReference>
<dbReference type="SUPFAM" id="SSF75217">
    <property type="entry name" value="alpha/beta knot"/>
    <property type="match status" value="1"/>
</dbReference>
<dbReference type="Gene3D" id="1.10.1270.20">
    <property type="entry name" value="tRNA(m1g37)methyltransferase, domain 2"/>
    <property type="match status" value="1"/>
</dbReference>
<dbReference type="NCBIfam" id="TIGR00088">
    <property type="entry name" value="trmD"/>
    <property type="match status" value="1"/>
</dbReference>
<dbReference type="GO" id="GO:0032259">
    <property type="term" value="P:methylation"/>
    <property type="evidence" value="ECO:0007669"/>
    <property type="project" value="UniProtKB-KW"/>
</dbReference>
<dbReference type="Gene3D" id="3.40.1280.10">
    <property type="match status" value="1"/>
</dbReference>
<keyword evidence="20" id="KW-1185">Reference proteome</keyword>
<evidence type="ECO:0000256" key="13">
    <source>
        <dbReference type="ARBA" id="ARBA00033392"/>
    </source>
</evidence>
<evidence type="ECO:0000259" key="18">
    <source>
        <dbReference type="Pfam" id="PF01746"/>
    </source>
</evidence>
<proteinExistence type="inferred from homology"/>
<keyword evidence="10 15" id="KW-0949">S-adenosyl-L-methionine</keyword>
<dbReference type="InterPro" id="IPR029028">
    <property type="entry name" value="Alpha/beta_knot_MTases"/>
</dbReference>
<evidence type="ECO:0000256" key="3">
    <source>
        <dbReference type="ARBA" id="ARBA00007630"/>
    </source>
</evidence>
<dbReference type="EC" id="2.1.1.228" evidence="5 15"/>
<keyword evidence="8 15" id="KW-0489">Methyltransferase</keyword>
<protein>
    <recommendedName>
        <fullName evidence="6 15">tRNA (guanine-N(1)-)-methyltransferase</fullName>
        <ecNumber evidence="5 15">2.1.1.228</ecNumber>
    </recommendedName>
    <alternativeName>
        <fullName evidence="12 15">M1G-methyltransferase</fullName>
    </alternativeName>
    <alternativeName>
        <fullName evidence="13 15">tRNA [GM37] methyltransferase</fullName>
    </alternativeName>
</protein>
<dbReference type="Pfam" id="PF01746">
    <property type="entry name" value="tRNA_m1G_MT"/>
    <property type="match status" value="1"/>
</dbReference>